<dbReference type="Proteomes" id="UP000886595">
    <property type="component" value="Unassembled WGS sequence"/>
</dbReference>
<dbReference type="GO" id="GO:0001709">
    <property type="term" value="P:cell fate determination"/>
    <property type="evidence" value="ECO:0007669"/>
    <property type="project" value="TreeGrafter"/>
</dbReference>
<name>A0A8X7PFR2_BRACI</name>
<sequence>MALASVELGLLSLLYFFDWALPEGMVSEEHIDMEEAGFGCYGPGTFENIYLKQSKTGKMIKNTPEWEVRVTNPCTCTGTDIVLTCVGLKSLTPIDHSQISISGNECKITNNLYGHTDFVFKYVWAKKFDIQMESGGIACS</sequence>
<feature type="chain" id="PRO_5036482320" evidence="2">
    <location>
        <begin position="23"/>
        <end position="140"/>
    </location>
</feature>
<dbReference type="Pfam" id="PF24068">
    <property type="entry name" value="TPD1_C"/>
    <property type="match status" value="1"/>
</dbReference>
<feature type="signal peptide" evidence="2">
    <location>
        <begin position="1"/>
        <end position="22"/>
    </location>
</feature>
<dbReference type="PANTHER" id="PTHR33184:SF63">
    <property type="entry name" value="GENOME ASSEMBLY, CHROMOSOME: A01"/>
    <property type="match status" value="1"/>
</dbReference>
<dbReference type="EMBL" id="JAAMPC010000017">
    <property type="protein sequence ID" value="KAG2249773.1"/>
    <property type="molecule type" value="Genomic_DNA"/>
</dbReference>
<dbReference type="PANTHER" id="PTHR33184">
    <property type="entry name" value="PROTEIN TAPETUM DETERMINANT 1-LIKE-RELATED"/>
    <property type="match status" value="1"/>
</dbReference>
<evidence type="ECO:0000256" key="1">
    <source>
        <dbReference type="ARBA" id="ARBA00022729"/>
    </source>
</evidence>
<evidence type="ECO:0000313" key="4">
    <source>
        <dbReference type="Proteomes" id="UP000886595"/>
    </source>
</evidence>
<proteinExistence type="predicted"/>
<protein>
    <submittedName>
        <fullName evidence="3">Uncharacterized protein</fullName>
    </submittedName>
</protein>
<dbReference type="OrthoDB" id="603213at2759"/>
<reference evidence="3 4" key="1">
    <citation type="submission" date="2020-02" db="EMBL/GenBank/DDBJ databases">
        <authorList>
            <person name="Ma Q."/>
            <person name="Huang Y."/>
            <person name="Song X."/>
            <person name="Pei D."/>
        </authorList>
    </citation>
    <scope>NUCLEOTIDE SEQUENCE [LARGE SCALE GENOMIC DNA]</scope>
    <source>
        <strain evidence="3">Sxm20200214</strain>
        <tissue evidence="3">Leaf</tissue>
    </source>
</reference>
<dbReference type="AlphaFoldDB" id="A0A8X7PFR2"/>
<comment type="caution">
    <text evidence="3">The sequence shown here is derived from an EMBL/GenBank/DDBJ whole genome shotgun (WGS) entry which is preliminary data.</text>
</comment>
<keyword evidence="1 2" id="KW-0732">Signal</keyword>
<dbReference type="InterPro" id="IPR040361">
    <property type="entry name" value="TPD1"/>
</dbReference>
<gene>
    <name evidence="3" type="ORF">Bca52824_089401</name>
</gene>
<evidence type="ECO:0000313" key="3">
    <source>
        <dbReference type="EMBL" id="KAG2249773.1"/>
    </source>
</evidence>
<keyword evidence="4" id="KW-1185">Reference proteome</keyword>
<organism evidence="3 4">
    <name type="scientific">Brassica carinata</name>
    <name type="common">Ethiopian mustard</name>
    <name type="synonym">Abyssinian cabbage</name>
    <dbReference type="NCBI Taxonomy" id="52824"/>
    <lineage>
        <taxon>Eukaryota</taxon>
        <taxon>Viridiplantae</taxon>
        <taxon>Streptophyta</taxon>
        <taxon>Embryophyta</taxon>
        <taxon>Tracheophyta</taxon>
        <taxon>Spermatophyta</taxon>
        <taxon>Magnoliopsida</taxon>
        <taxon>eudicotyledons</taxon>
        <taxon>Gunneridae</taxon>
        <taxon>Pentapetalae</taxon>
        <taxon>rosids</taxon>
        <taxon>malvids</taxon>
        <taxon>Brassicales</taxon>
        <taxon>Brassicaceae</taxon>
        <taxon>Brassiceae</taxon>
        <taxon>Brassica</taxon>
    </lineage>
</organism>
<accession>A0A8X7PFR2</accession>
<evidence type="ECO:0000256" key="2">
    <source>
        <dbReference type="SAM" id="SignalP"/>
    </source>
</evidence>